<evidence type="ECO:0000259" key="6">
    <source>
        <dbReference type="Pfam" id="PF00155"/>
    </source>
</evidence>
<dbReference type="AlphaFoldDB" id="A0A943SQK9"/>
<evidence type="ECO:0000313" key="7">
    <source>
        <dbReference type="EMBL" id="MBS6534920.1"/>
    </source>
</evidence>
<comment type="caution">
    <text evidence="7">The sequence shown here is derived from an EMBL/GenBank/DDBJ whole genome shotgun (WGS) entry which is preliminary data.</text>
</comment>
<dbReference type="Gene3D" id="3.40.640.10">
    <property type="entry name" value="Type I PLP-dependent aspartate aminotransferase-like (Major domain)"/>
    <property type="match status" value="1"/>
</dbReference>
<evidence type="ECO:0000256" key="3">
    <source>
        <dbReference type="ARBA" id="ARBA00022679"/>
    </source>
</evidence>
<dbReference type="InterPro" id="IPR015421">
    <property type="entry name" value="PyrdxlP-dep_Trfase_major"/>
</dbReference>
<dbReference type="GO" id="GO:0030170">
    <property type="term" value="F:pyridoxal phosphate binding"/>
    <property type="evidence" value="ECO:0007669"/>
    <property type="project" value="InterPro"/>
</dbReference>
<dbReference type="InterPro" id="IPR015424">
    <property type="entry name" value="PyrdxlP-dep_Trfase"/>
</dbReference>
<keyword evidence="7" id="KW-0032">Aminotransferase</keyword>
<comment type="subunit">
    <text evidence="2">Homodimer.</text>
</comment>
<name>A0A943SQK9_9FIRM</name>
<organism evidence="7 8">
    <name type="scientific">Peptoniphilus harei</name>
    <dbReference type="NCBI Taxonomy" id="54005"/>
    <lineage>
        <taxon>Bacteria</taxon>
        <taxon>Bacillati</taxon>
        <taxon>Bacillota</taxon>
        <taxon>Tissierellia</taxon>
        <taxon>Tissierellales</taxon>
        <taxon>Peptoniphilaceae</taxon>
        <taxon>Peptoniphilus</taxon>
    </lineage>
</organism>
<dbReference type="InterPro" id="IPR004839">
    <property type="entry name" value="Aminotransferase_I/II_large"/>
</dbReference>
<accession>A0A943SQK9</accession>
<evidence type="ECO:0000256" key="5">
    <source>
        <dbReference type="RuleBase" id="RU003693"/>
    </source>
</evidence>
<dbReference type="CDD" id="cd06454">
    <property type="entry name" value="KBL_like"/>
    <property type="match status" value="1"/>
</dbReference>
<dbReference type="RefSeq" id="WP_278637382.1">
    <property type="nucleotide sequence ID" value="NZ_JAGZZP010000005.1"/>
</dbReference>
<dbReference type="PANTHER" id="PTHR13693">
    <property type="entry name" value="CLASS II AMINOTRANSFERASE/8-AMINO-7-OXONONANOATE SYNTHASE"/>
    <property type="match status" value="1"/>
</dbReference>
<dbReference type="EMBL" id="JAGZZP010000005">
    <property type="protein sequence ID" value="MBS6534920.1"/>
    <property type="molecule type" value="Genomic_DNA"/>
</dbReference>
<dbReference type="PROSITE" id="PS00599">
    <property type="entry name" value="AA_TRANSFER_CLASS_2"/>
    <property type="match status" value="1"/>
</dbReference>
<dbReference type="Gene3D" id="3.90.1150.10">
    <property type="entry name" value="Aspartate Aminotransferase, domain 1"/>
    <property type="match status" value="1"/>
</dbReference>
<evidence type="ECO:0000256" key="2">
    <source>
        <dbReference type="ARBA" id="ARBA00011738"/>
    </source>
</evidence>
<comment type="cofactor">
    <cofactor evidence="1 5">
        <name>pyridoxal 5'-phosphate</name>
        <dbReference type="ChEBI" id="CHEBI:597326"/>
    </cofactor>
</comment>
<gene>
    <name evidence="7" type="ORF">KH327_03725</name>
</gene>
<dbReference type="SUPFAM" id="SSF53383">
    <property type="entry name" value="PLP-dependent transferases"/>
    <property type="match status" value="1"/>
</dbReference>
<proteinExistence type="inferred from homology"/>
<evidence type="ECO:0000313" key="8">
    <source>
        <dbReference type="Proteomes" id="UP000748991"/>
    </source>
</evidence>
<dbReference type="GO" id="GO:0008483">
    <property type="term" value="F:transaminase activity"/>
    <property type="evidence" value="ECO:0007669"/>
    <property type="project" value="UniProtKB-KW"/>
</dbReference>
<protein>
    <submittedName>
        <fullName evidence="7">Pyridoxal phosphate-dependent aminotransferase family protein</fullName>
    </submittedName>
</protein>
<feature type="domain" description="Aminotransferase class I/classII large" evidence="6">
    <location>
        <begin position="39"/>
        <end position="376"/>
    </location>
</feature>
<sequence length="381" mass="43187">MNSIYIKEKLQKLEKEHLIREERIFESPQLAQSMIDSKEYLLFSSSNYLSLGENKEILEKVKKRMDGIGLGSGGSRLTTGSHKVHKDLEKNLAEFIGYENSLVYSSGFMANLGFLTSVCDDETIVFSDEKNHASIIDGIRLSKSKVEVYKHLDFKDLEEKLKKYPNRNKVLVSDGVFSMDGDILPLDEFCRLGEKYNALTYVDDAHGFGILGENGKGITEIYKTYPDVMLVTFSKALGASGAALLTSNLMRKYLYNTSREFIFSTSISPVDTLIILESLNYIKSNKKNINKLKDNVSYLKKKLEENNFDIGGNSHIIPIKVGNEKRAQEIFKKLMDSGIFLSIIRFPAVPKNEAILRVTPMANHSKEDLDFLLKKLKEFVK</sequence>
<dbReference type="InterPro" id="IPR015422">
    <property type="entry name" value="PyrdxlP-dep_Trfase_small"/>
</dbReference>
<keyword evidence="3" id="KW-0808">Transferase</keyword>
<dbReference type="InterPro" id="IPR001917">
    <property type="entry name" value="Aminotrans_II_pyridoxalP_BS"/>
</dbReference>
<keyword evidence="4 5" id="KW-0663">Pyridoxal phosphate</keyword>
<evidence type="ECO:0000256" key="1">
    <source>
        <dbReference type="ARBA" id="ARBA00001933"/>
    </source>
</evidence>
<comment type="similarity">
    <text evidence="5">Belongs to the class-II pyridoxal-phosphate-dependent aminotransferase family.</text>
</comment>
<evidence type="ECO:0000256" key="4">
    <source>
        <dbReference type="ARBA" id="ARBA00022898"/>
    </source>
</evidence>
<dbReference type="Proteomes" id="UP000748991">
    <property type="component" value="Unassembled WGS sequence"/>
</dbReference>
<dbReference type="InterPro" id="IPR050087">
    <property type="entry name" value="AON_synthase_class-II"/>
</dbReference>
<reference evidence="7" key="1">
    <citation type="submission" date="2021-02" db="EMBL/GenBank/DDBJ databases">
        <title>Infant gut strain persistence is associated with maternal origin, phylogeny, and functional potential including surface adhesion and iron acquisition.</title>
        <authorList>
            <person name="Lou Y.C."/>
        </authorList>
    </citation>
    <scope>NUCLEOTIDE SEQUENCE</scope>
    <source>
        <strain evidence="7">L3_060_052G1_dasL3_060_052G1_concoct_1</strain>
    </source>
</reference>
<dbReference type="Pfam" id="PF00155">
    <property type="entry name" value="Aminotran_1_2"/>
    <property type="match status" value="1"/>
</dbReference>